<dbReference type="Pfam" id="PF00638">
    <property type="entry name" value="Ran_BP1"/>
    <property type="match status" value="1"/>
</dbReference>
<evidence type="ECO:0000313" key="4">
    <source>
        <dbReference type="Proteomes" id="UP000285060"/>
    </source>
</evidence>
<feature type="region of interest" description="Disordered" evidence="1">
    <location>
        <begin position="1"/>
        <end position="60"/>
    </location>
</feature>
<evidence type="ECO:0000256" key="1">
    <source>
        <dbReference type="SAM" id="MobiDB-lite"/>
    </source>
</evidence>
<dbReference type="PANTHER" id="PTHR23138">
    <property type="entry name" value="RAN BINDING PROTEIN"/>
    <property type="match status" value="1"/>
</dbReference>
<feature type="compositionally biased region" description="Basic and acidic residues" evidence="1">
    <location>
        <begin position="16"/>
        <end position="31"/>
    </location>
</feature>
<dbReference type="PROSITE" id="PS50196">
    <property type="entry name" value="RANBD1"/>
    <property type="match status" value="1"/>
</dbReference>
<comment type="caution">
    <text evidence="3">The sequence shown here is derived from an EMBL/GenBank/DDBJ whole genome shotgun (WGS) entry which is preliminary data.</text>
</comment>
<dbReference type="VEuPathDB" id="FungiDB:H310_05471"/>
<keyword evidence="4" id="KW-1185">Reference proteome</keyword>
<name>A0A418ARA0_9STRA</name>
<protein>
    <recommendedName>
        <fullName evidence="2">RanBD1 domain-containing protein</fullName>
    </recommendedName>
</protein>
<dbReference type="InterPro" id="IPR045255">
    <property type="entry name" value="RanBP1-like"/>
</dbReference>
<feature type="domain" description="RanBD1" evidence="2">
    <location>
        <begin position="68"/>
        <end position="196"/>
    </location>
</feature>
<dbReference type="GO" id="GO:0005737">
    <property type="term" value="C:cytoplasm"/>
    <property type="evidence" value="ECO:0007669"/>
    <property type="project" value="TreeGrafter"/>
</dbReference>
<dbReference type="SMART" id="SM00160">
    <property type="entry name" value="RanBD"/>
    <property type="match status" value="1"/>
</dbReference>
<accession>A0A418ARA0</accession>
<dbReference type="PANTHER" id="PTHR23138:SF183">
    <property type="entry name" value="RANBD1 DOMAIN-CONTAINING PROTEIN"/>
    <property type="match status" value="1"/>
</dbReference>
<dbReference type="Proteomes" id="UP000285060">
    <property type="component" value="Unassembled WGS sequence"/>
</dbReference>
<proteinExistence type="predicted"/>
<dbReference type="InterPro" id="IPR011993">
    <property type="entry name" value="PH-like_dom_sf"/>
</dbReference>
<evidence type="ECO:0000259" key="2">
    <source>
        <dbReference type="PROSITE" id="PS50196"/>
    </source>
</evidence>
<dbReference type="InterPro" id="IPR000156">
    <property type="entry name" value="Ran_bind_dom"/>
</dbReference>
<dbReference type="SUPFAM" id="SSF50729">
    <property type="entry name" value="PH domain-like"/>
    <property type="match status" value="1"/>
</dbReference>
<evidence type="ECO:0000313" key="3">
    <source>
        <dbReference type="EMBL" id="RHY27680.1"/>
    </source>
</evidence>
<organism evidence="3 4">
    <name type="scientific">Aphanomyces invadans</name>
    <dbReference type="NCBI Taxonomy" id="157072"/>
    <lineage>
        <taxon>Eukaryota</taxon>
        <taxon>Sar</taxon>
        <taxon>Stramenopiles</taxon>
        <taxon>Oomycota</taxon>
        <taxon>Saprolegniomycetes</taxon>
        <taxon>Saprolegniales</taxon>
        <taxon>Verrucalvaceae</taxon>
        <taxon>Aphanomyces</taxon>
    </lineage>
</organism>
<dbReference type="GO" id="GO:0005643">
    <property type="term" value="C:nuclear pore"/>
    <property type="evidence" value="ECO:0007669"/>
    <property type="project" value="TreeGrafter"/>
</dbReference>
<dbReference type="AlphaFoldDB" id="A0A418ARA0"/>
<dbReference type="Gene3D" id="2.30.29.30">
    <property type="entry name" value="Pleckstrin-homology domain (PH domain)/Phosphotyrosine-binding domain (PTB)"/>
    <property type="match status" value="1"/>
</dbReference>
<feature type="compositionally biased region" description="Basic and acidic residues" evidence="1">
    <location>
        <begin position="51"/>
        <end position="60"/>
    </location>
</feature>
<feature type="compositionally biased region" description="Low complexity" evidence="1">
    <location>
        <begin position="37"/>
        <end position="49"/>
    </location>
</feature>
<dbReference type="EMBL" id="QUSY01000726">
    <property type="protein sequence ID" value="RHY27680.1"/>
    <property type="molecule type" value="Genomic_DNA"/>
</dbReference>
<sequence>MSSPHAKSPLNKRPRVNTEGHDGTDRGHKEEEADALPVSPSKKTASPSKPHTKDDQADKVEVQHLIVPKVELPKDYQHMTGEEDEDVLLVVRTTAKLYKLVDKDYVECGGGPFKVLEPKDKSTRGRVVMRRATSDFKAGTQLLLNSLLSSIPSAVVKGKSIIMPVLVDASKITTYCIRFESAEYADKLQQLIQNAN</sequence>
<gene>
    <name evidence="3" type="ORF">DYB32_006617</name>
</gene>
<reference evidence="3 4" key="1">
    <citation type="submission" date="2018-08" db="EMBL/GenBank/DDBJ databases">
        <title>Aphanomyces genome sequencing and annotation.</title>
        <authorList>
            <person name="Minardi D."/>
            <person name="Oidtmann B."/>
            <person name="Van Der Giezen M."/>
            <person name="Studholme D.J."/>
        </authorList>
    </citation>
    <scope>NUCLEOTIDE SEQUENCE [LARGE SCALE GENOMIC DNA]</scope>
    <source>
        <strain evidence="3 4">NJM0002</strain>
    </source>
</reference>
<dbReference type="GO" id="GO:0005096">
    <property type="term" value="F:GTPase activator activity"/>
    <property type="evidence" value="ECO:0007669"/>
    <property type="project" value="TreeGrafter"/>
</dbReference>